<keyword evidence="3" id="KW-0479">Metal-binding</keyword>
<dbReference type="InterPro" id="IPR002401">
    <property type="entry name" value="Cyt_P450_E_grp-I"/>
</dbReference>
<dbReference type="Proteomes" id="UP001595851">
    <property type="component" value="Unassembled WGS sequence"/>
</dbReference>
<evidence type="ECO:0000313" key="5">
    <source>
        <dbReference type="Proteomes" id="UP001595851"/>
    </source>
</evidence>
<dbReference type="Gene3D" id="1.10.630.10">
    <property type="entry name" value="Cytochrome P450"/>
    <property type="match status" value="1"/>
</dbReference>
<keyword evidence="3" id="KW-0560">Oxidoreductase</keyword>
<keyword evidence="3" id="KW-0349">Heme</keyword>
<dbReference type="PANTHER" id="PTHR24305">
    <property type="entry name" value="CYTOCHROME P450"/>
    <property type="match status" value="1"/>
</dbReference>
<dbReference type="InterPro" id="IPR001128">
    <property type="entry name" value="Cyt_P450"/>
</dbReference>
<dbReference type="PRINTS" id="PR00463">
    <property type="entry name" value="EP450I"/>
</dbReference>
<dbReference type="PROSITE" id="PS00086">
    <property type="entry name" value="CYTOCHROME_P450"/>
    <property type="match status" value="1"/>
</dbReference>
<evidence type="ECO:0000256" key="2">
    <source>
        <dbReference type="ARBA" id="ARBA00010617"/>
    </source>
</evidence>
<dbReference type="PANTHER" id="PTHR24305:SF166">
    <property type="entry name" value="CYTOCHROME P450 12A4, MITOCHONDRIAL-RELATED"/>
    <property type="match status" value="1"/>
</dbReference>
<comment type="cofactor">
    <cofactor evidence="1">
        <name>heme</name>
        <dbReference type="ChEBI" id="CHEBI:30413"/>
    </cofactor>
</comment>
<evidence type="ECO:0000313" key="4">
    <source>
        <dbReference type="EMBL" id="MFC4015879.1"/>
    </source>
</evidence>
<organism evidence="4 5">
    <name type="scientific">Nonomuraea purpurea</name>
    <dbReference type="NCBI Taxonomy" id="1849276"/>
    <lineage>
        <taxon>Bacteria</taxon>
        <taxon>Bacillati</taxon>
        <taxon>Actinomycetota</taxon>
        <taxon>Actinomycetes</taxon>
        <taxon>Streptosporangiales</taxon>
        <taxon>Streptosporangiaceae</taxon>
        <taxon>Nonomuraea</taxon>
    </lineage>
</organism>
<evidence type="ECO:0000256" key="3">
    <source>
        <dbReference type="RuleBase" id="RU000461"/>
    </source>
</evidence>
<dbReference type="Pfam" id="PF00067">
    <property type="entry name" value="p450"/>
    <property type="match status" value="1"/>
</dbReference>
<comment type="similarity">
    <text evidence="2 3">Belongs to the cytochrome P450 family.</text>
</comment>
<keyword evidence="3" id="KW-0503">Monooxygenase</keyword>
<keyword evidence="5" id="KW-1185">Reference proteome</keyword>
<sequence length="435" mass="47529">MHDAVPGPGWLTPLLWRAYARDSERTFRRAFDHYGPAFALWVPGIGRTALLCDPDLIGGVLSAGGLRPFKPRPTAVVWGPRSIFALHGPDHHRVRKLMLPVLGGAAVDRHREDAIAIAERMVDGLPTGTPFELLPHARDALLRAMLRAMFGLTDQRMDRWQAPVRDLLDIGGSQQASVRFVLRGLGATRVWPAFHAARLRCGRLIHDEIARRHRREEDGRDILGQLMRARTADGAALTDAALHDQAISVLVAGFIAPALGLAWAVERLVRHPSALDRLTGEAIAGTGQDYAAAVACEALRQRPPTSIVPLGVTGHTVTVGGYRLRPGTSLLVPLMALHHHPGHFSDPYVFRPERFLRTRPSPFSWLPFGIGPKICAGRTLAILQISTFLQVIARRLILSAAGPPEEGVHRALVSNYPSHGCRITAASRPTHQEGS</sequence>
<dbReference type="InterPro" id="IPR036396">
    <property type="entry name" value="Cyt_P450_sf"/>
</dbReference>
<accession>A0ABV8GS71</accession>
<dbReference type="EMBL" id="JBHSBI010000051">
    <property type="protein sequence ID" value="MFC4015879.1"/>
    <property type="molecule type" value="Genomic_DNA"/>
</dbReference>
<keyword evidence="3" id="KW-0408">Iron</keyword>
<reference evidence="5" key="1">
    <citation type="journal article" date="2019" name="Int. J. Syst. Evol. Microbiol.">
        <title>The Global Catalogue of Microorganisms (GCM) 10K type strain sequencing project: providing services to taxonomists for standard genome sequencing and annotation.</title>
        <authorList>
            <consortium name="The Broad Institute Genomics Platform"/>
            <consortium name="The Broad Institute Genome Sequencing Center for Infectious Disease"/>
            <person name="Wu L."/>
            <person name="Ma J."/>
        </authorList>
    </citation>
    <scope>NUCLEOTIDE SEQUENCE [LARGE SCALE GENOMIC DNA]</scope>
    <source>
        <strain evidence="5">TBRC 1276</strain>
    </source>
</reference>
<dbReference type="InterPro" id="IPR017972">
    <property type="entry name" value="Cyt_P450_CS"/>
</dbReference>
<dbReference type="InterPro" id="IPR050121">
    <property type="entry name" value="Cytochrome_P450_monoxygenase"/>
</dbReference>
<gene>
    <name evidence="4" type="ORF">ACFOY2_52320</name>
</gene>
<dbReference type="RefSeq" id="WP_379535680.1">
    <property type="nucleotide sequence ID" value="NZ_JBHSBI010000051.1"/>
</dbReference>
<dbReference type="PRINTS" id="PR00385">
    <property type="entry name" value="P450"/>
</dbReference>
<evidence type="ECO:0000256" key="1">
    <source>
        <dbReference type="ARBA" id="ARBA00001971"/>
    </source>
</evidence>
<proteinExistence type="inferred from homology"/>
<protein>
    <submittedName>
        <fullName evidence="4">Cytochrome P450</fullName>
    </submittedName>
</protein>
<name>A0ABV8GS71_9ACTN</name>
<comment type="caution">
    <text evidence="4">The sequence shown here is derived from an EMBL/GenBank/DDBJ whole genome shotgun (WGS) entry which is preliminary data.</text>
</comment>
<dbReference type="SUPFAM" id="SSF48264">
    <property type="entry name" value="Cytochrome P450"/>
    <property type="match status" value="1"/>
</dbReference>